<evidence type="ECO:0000256" key="4">
    <source>
        <dbReference type="ARBA" id="ARBA00022801"/>
    </source>
</evidence>
<dbReference type="GO" id="GO:0016042">
    <property type="term" value="P:lipid catabolic process"/>
    <property type="evidence" value="ECO:0007669"/>
    <property type="project" value="UniProtKB-KW"/>
</dbReference>
<dbReference type="GO" id="GO:0004630">
    <property type="term" value="F:phospholipase D activity"/>
    <property type="evidence" value="ECO:0007669"/>
    <property type="project" value="UniProtKB-EC"/>
</dbReference>
<gene>
    <name evidence="8" type="ordered locus">Desdi_2063</name>
</gene>
<evidence type="ECO:0000256" key="1">
    <source>
        <dbReference type="ARBA" id="ARBA00000798"/>
    </source>
</evidence>
<evidence type="ECO:0000313" key="9">
    <source>
        <dbReference type="Proteomes" id="UP000010797"/>
    </source>
</evidence>
<keyword evidence="4" id="KW-0378">Hydrolase</keyword>
<evidence type="ECO:0000313" key="8">
    <source>
        <dbReference type="EMBL" id="AGA69507.1"/>
    </source>
</evidence>
<dbReference type="OrthoDB" id="1792714at2"/>
<keyword evidence="6" id="KW-0443">Lipid metabolism</keyword>
<keyword evidence="5" id="KW-0442">Lipid degradation</keyword>
<evidence type="ECO:0000256" key="6">
    <source>
        <dbReference type="ARBA" id="ARBA00023098"/>
    </source>
</evidence>
<protein>
    <recommendedName>
        <fullName evidence="3">phospholipase D</fullName>
        <ecNumber evidence="3">3.1.4.4</ecNumber>
    </recommendedName>
</protein>
<dbReference type="KEGG" id="ddl:Desdi_2063"/>
<dbReference type="EC" id="3.1.4.4" evidence="3"/>
<dbReference type="InterPro" id="IPR025202">
    <property type="entry name" value="PLD-like_dom"/>
</dbReference>
<accession>L0F8K8</accession>
<comment type="similarity">
    <text evidence="2">Belongs to the phospholipase D family.</text>
</comment>
<evidence type="ECO:0000256" key="2">
    <source>
        <dbReference type="ARBA" id="ARBA00008664"/>
    </source>
</evidence>
<dbReference type="GO" id="GO:0016891">
    <property type="term" value="F:RNA endonuclease activity producing 5'-phosphomonoesters, hydrolytic mechanism"/>
    <property type="evidence" value="ECO:0007669"/>
    <property type="project" value="TreeGrafter"/>
</dbReference>
<dbReference type="STRING" id="871963.Desdi_2063"/>
<comment type="catalytic activity">
    <reaction evidence="1">
        <text>a 1,2-diacyl-sn-glycero-3-phosphocholine + H2O = a 1,2-diacyl-sn-glycero-3-phosphate + choline + H(+)</text>
        <dbReference type="Rhea" id="RHEA:14445"/>
        <dbReference type="ChEBI" id="CHEBI:15354"/>
        <dbReference type="ChEBI" id="CHEBI:15377"/>
        <dbReference type="ChEBI" id="CHEBI:15378"/>
        <dbReference type="ChEBI" id="CHEBI:57643"/>
        <dbReference type="ChEBI" id="CHEBI:58608"/>
        <dbReference type="EC" id="3.1.4.4"/>
    </reaction>
</comment>
<dbReference type="eggNOG" id="COG1502">
    <property type="taxonomic scope" value="Bacteria"/>
</dbReference>
<dbReference type="PROSITE" id="PS51257">
    <property type="entry name" value="PROKAR_LIPOPROTEIN"/>
    <property type="match status" value="1"/>
</dbReference>
<evidence type="ECO:0000256" key="3">
    <source>
        <dbReference type="ARBA" id="ARBA00012027"/>
    </source>
</evidence>
<feature type="domain" description="Phospholipase D-like" evidence="7">
    <location>
        <begin position="55"/>
        <end position="176"/>
    </location>
</feature>
<evidence type="ECO:0000256" key="5">
    <source>
        <dbReference type="ARBA" id="ARBA00022963"/>
    </source>
</evidence>
<dbReference type="AlphaFoldDB" id="L0F8K8"/>
<feature type="domain" description="Phospholipase D-like" evidence="7">
    <location>
        <begin position="209"/>
        <end position="335"/>
    </location>
</feature>
<sequence length="348" mass="38834">MRKRFLPIILILCLFLTGCSINIKNLFVKDDDAPISNLAAEALYFDGNTVRDRTLELISSAQKSIYIEQKVLSDVAIKELIIKKASSGIEVRILLDQFETANKSTLNEFKSQNISVQYYPAQKGQTNEVKFLIVDLKDAIIYSFPWTNDGFNTHHLAVNLTGRSVAKLANVFNRDWIFTTTLSLDIPKDTDLGEDNIIVAADVNVKNQILDQIKNSEKTIWAIVSHATDTEIVNAFVEAAAKGLDVKLILDSGIMPSSYPETLQKLKEAGVQLRYYDSKAQAPLDLNYGIFDGNTFIFSSSGWGYKAFVMNHELSLTVPSPNATQELIMHYDQDWGKSSPTSPPQNPS</sequence>
<reference evidence="9" key="1">
    <citation type="submission" date="2012-02" db="EMBL/GenBank/DDBJ databases">
        <title>Complete sequence of Desulfitobacterium dichloroeliminans LMG P-21439.</title>
        <authorList>
            <person name="Lucas S."/>
            <person name="Han J."/>
            <person name="Lapidus A."/>
            <person name="Cheng J.-F."/>
            <person name="Goodwin L."/>
            <person name="Pitluck S."/>
            <person name="Peters L."/>
            <person name="Ovchinnikova G."/>
            <person name="Teshima H."/>
            <person name="Detter J.C."/>
            <person name="Han C."/>
            <person name="Tapia R."/>
            <person name="Land M."/>
            <person name="Hauser L."/>
            <person name="Kyrpides N."/>
            <person name="Ivanova N."/>
            <person name="Pagani I."/>
            <person name="Kruse T."/>
            <person name="de Vos W.M."/>
            <person name="Boon N."/>
            <person name="Smidt H."/>
            <person name="Woyke T."/>
        </authorList>
    </citation>
    <scope>NUCLEOTIDE SEQUENCE [LARGE SCALE GENOMIC DNA]</scope>
    <source>
        <strain evidence="9">LMG P-21439 / DCA1</strain>
    </source>
</reference>
<keyword evidence="9" id="KW-1185">Reference proteome</keyword>
<dbReference type="PANTHER" id="PTHR43856">
    <property type="entry name" value="CARDIOLIPIN HYDROLASE"/>
    <property type="match status" value="1"/>
</dbReference>
<dbReference type="InterPro" id="IPR051406">
    <property type="entry name" value="PLD_domain"/>
</dbReference>
<dbReference type="EMBL" id="CP003344">
    <property type="protein sequence ID" value="AGA69507.1"/>
    <property type="molecule type" value="Genomic_DNA"/>
</dbReference>
<organism evidence="8 9">
    <name type="scientific">Desulfitobacterium dichloroeliminans (strain LMG P-21439 / DCA1)</name>
    <dbReference type="NCBI Taxonomy" id="871963"/>
    <lineage>
        <taxon>Bacteria</taxon>
        <taxon>Bacillati</taxon>
        <taxon>Bacillota</taxon>
        <taxon>Clostridia</taxon>
        <taxon>Eubacteriales</taxon>
        <taxon>Desulfitobacteriaceae</taxon>
        <taxon>Desulfitobacterium</taxon>
    </lineage>
</organism>
<dbReference type="RefSeq" id="WP_015262487.1">
    <property type="nucleotide sequence ID" value="NC_019903.1"/>
</dbReference>
<dbReference type="Pfam" id="PF13091">
    <property type="entry name" value="PLDc_2"/>
    <property type="match status" value="2"/>
</dbReference>
<dbReference type="Proteomes" id="UP000010797">
    <property type="component" value="Chromosome"/>
</dbReference>
<proteinExistence type="inferred from homology"/>
<dbReference type="PANTHER" id="PTHR43856:SF1">
    <property type="entry name" value="MITOCHONDRIAL CARDIOLIPIN HYDROLASE"/>
    <property type="match status" value="1"/>
</dbReference>
<evidence type="ECO:0000259" key="7">
    <source>
        <dbReference type="Pfam" id="PF13091"/>
    </source>
</evidence>
<dbReference type="HOGENOM" id="CLU_808291_0_0_9"/>
<name>L0F8K8_DESDL</name>
<dbReference type="SUPFAM" id="SSF56024">
    <property type="entry name" value="Phospholipase D/nuclease"/>
    <property type="match status" value="2"/>
</dbReference>
<dbReference type="Gene3D" id="3.30.870.10">
    <property type="entry name" value="Endonuclease Chain A"/>
    <property type="match status" value="2"/>
</dbReference>